<gene>
    <name evidence="1" type="ORF">CROQUDRAFT_655256</name>
</gene>
<dbReference type="Proteomes" id="UP000886653">
    <property type="component" value="Unassembled WGS sequence"/>
</dbReference>
<dbReference type="EMBL" id="MU167240">
    <property type="protein sequence ID" value="KAG0148130.1"/>
    <property type="molecule type" value="Genomic_DNA"/>
</dbReference>
<protein>
    <submittedName>
        <fullName evidence="1">Uncharacterized protein</fullName>
    </submittedName>
</protein>
<name>A0A9P6NRB3_9BASI</name>
<proteinExistence type="predicted"/>
<organism evidence="1 2">
    <name type="scientific">Cronartium quercuum f. sp. fusiforme G11</name>
    <dbReference type="NCBI Taxonomy" id="708437"/>
    <lineage>
        <taxon>Eukaryota</taxon>
        <taxon>Fungi</taxon>
        <taxon>Dikarya</taxon>
        <taxon>Basidiomycota</taxon>
        <taxon>Pucciniomycotina</taxon>
        <taxon>Pucciniomycetes</taxon>
        <taxon>Pucciniales</taxon>
        <taxon>Coleosporiaceae</taxon>
        <taxon>Cronartium</taxon>
    </lineage>
</organism>
<evidence type="ECO:0000313" key="1">
    <source>
        <dbReference type="EMBL" id="KAG0148130.1"/>
    </source>
</evidence>
<dbReference type="AlphaFoldDB" id="A0A9P6NRB3"/>
<reference evidence="1" key="1">
    <citation type="submission" date="2013-11" db="EMBL/GenBank/DDBJ databases">
        <title>Genome sequence of the fusiform rust pathogen reveals effectors for host alternation and coevolution with pine.</title>
        <authorList>
            <consortium name="DOE Joint Genome Institute"/>
            <person name="Smith K."/>
            <person name="Pendleton A."/>
            <person name="Kubisiak T."/>
            <person name="Anderson C."/>
            <person name="Salamov A."/>
            <person name="Aerts A."/>
            <person name="Riley R."/>
            <person name="Clum A."/>
            <person name="Lindquist E."/>
            <person name="Ence D."/>
            <person name="Campbell M."/>
            <person name="Kronenberg Z."/>
            <person name="Feau N."/>
            <person name="Dhillon B."/>
            <person name="Hamelin R."/>
            <person name="Burleigh J."/>
            <person name="Smith J."/>
            <person name="Yandell M."/>
            <person name="Nelson C."/>
            <person name="Grigoriev I."/>
            <person name="Davis J."/>
        </authorList>
    </citation>
    <scope>NUCLEOTIDE SEQUENCE</scope>
    <source>
        <strain evidence="1">G11</strain>
    </source>
</reference>
<keyword evidence="2" id="KW-1185">Reference proteome</keyword>
<accession>A0A9P6NRB3</accession>
<evidence type="ECO:0000313" key="2">
    <source>
        <dbReference type="Proteomes" id="UP000886653"/>
    </source>
</evidence>
<sequence length="96" mass="10910">MTLTGSERRQRETRAHKRGYSEMARMDFQGELAFICIAQHPSYLLPYMKIERENKLPLLSLTMSLGTQRVTPGQVLSRSSPSTSWMPTLAAYLTTS</sequence>
<comment type="caution">
    <text evidence="1">The sequence shown here is derived from an EMBL/GenBank/DDBJ whole genome shotgun (WGS) entry which is preliminary data.</text>
</comment>